<name>A0A4P1RRG3_LUPAN</name>
<proteinExistence type="inferred from homology"/>
<keyword evidence="8" id="KW-0961">Cell wall biogenesis/degradation</keyword>
<dbReference type="InterPro" id="IPR012334">
    <property type="entry name" value="Pectin_lyas_fold"/>
</dbReference>
<feature type="active site" evidence="9">
    <location>
        <position position="95"/>
    </location>
</feature>
<dbReference type="AlphaFoldDB" id="A0A4P1RRG3"/>
<sequence>MALLFEKCNDLQLSGLTHINGPGFHIHVLHSKNVIISGVNITAPEYSRNTDGIDTTNVEGIIIRDSIIGTGDDCIAIKGGTKFLNISNIQCGPGHGISVGSVGGHGQEDYVSDIHVRNCSITGATGGVRIKTWAGSKGSVQRVRFEHITVKQTNYPIYIDQHYAHSKEQPQAIKVSDVTFSDIHGTSSPNVPPTPPPLYSMPPPPSASHSHASPYSTPSMVRYTNKEEGEGNNASRHACAACRHLKKKCNKDCVLAPYFPTKKIKQYFVVHKVFGYNIMTKMLSNLVEQERNEAVESFQWEAMMWQQDPVHGPLGAYKKGRWRIFHGCAASYRKRNFIASLQVDNSGSTLDGVPFVDIGDLVKEGSIAPIFMVTPNFV</sequence>
<evidence type="ECO:0000259" key="12">
    <source>
        <dbReference type="PROSITE" id="PS50891"/>
    </source>
</evidence>
<keyword evidence="7 10" id="KW-0326">Glycosidase</keyword>
<keyword evidence="4" id="KW-0134">Cell wall</keyword>
<dbReference type="PROSITE" id="PS50891">
    <property type="entry name" value="LOB"/>
    <property type="match status" value="1"/>
</dbReference>
<dbReference type="PROSITE" id="PS00502">
    <property type="entry name" value="POLYGALACTURONASE"/>
    <property type="match status" value="1"/>
</dbReference>
<comment type="subcellular location">
    <subcellularLocation>
        <location evidence="1">Secreted</location>
        <location evidence="1">Cell wall</location>
    </subcellularLocation>
</comment>
<dbReference type="SUPFAM" id="SSF51126">
    <property type="entry name" value="Pectin lyase-like"/>
    <property type="match status" value="1"/>
</dbReference>
<dbReference type="Gene3D" id="2.160.20.10">
    <property type="entry name" value="Single-stranded right-handed beta-helix, Pectin lyase-like"/>
    <property type="match status" value="1"/>
</dbReference>
<evidence type="ECO:0000256" key="4">
    <source>
        <dbReference type="ARBA" id="ARBA00022512"/>
    </source>
</evidence>
<dbReference type="InterPro" id="IPR011050">
    <property type="entry name" value="Pectin_lyase_fold/virulence"/>
</dbReference>
<comment type="similarity">
    <text evidence="3 10">Belongs to the glycosyl hydrolase 28 family.</text>
</comment>
<dbReference type="InterPro" id="IPR004883">
    <property type="entry name" value="LOB"/>
</dbReference>
<evidence type="ECO:0000256" key="1">
    <source>
        <dbReference type="ARBA" id="ARBA00004191"/>
    </source>
</evidence>
<protein>
    <recommendedName>
        <fullName evidence="12">LOB domain-containing protein</fullName>
    </recommendedName>
</protein>
<accession>A0A4P1RRG3</accession>
<feature type="compositionally biased region" description="Low complexity" evidence="11">
    <location>
        <begin position="207"/>
        <end position="219"/>
    </location>
</feature>
<evidence type="ECO:0000256" key="6">
    <source>
        <dbReference type="ARBA" id="ARBA00022801"/>
    </source>
</evidence>
<feature type="compositionally biased region" description="Pro residues" evidence="11">
    <location>
        <begin position="190"/>
        <end position="206"/>
    </location>
</feature>
<evidence type="ECO:0000256" key="9">
    <source>
        <dbReference type="PROSITE-ProRule" id="PRU10052"/>
    </source>
</evidence>
<dbReference type="Pfam" id="PF00295">
    <property type="entry name" value="Glyco_hydro_28"/>
    <property type="match status" value="1"/>
</dbReference>
<feature type="domain" description="LOB" evidence="12">
    <location>
        <begin position="237"/>
        <end position="338"/>
    </location>
</feature>
<dbReference type="EMBL" id="CM007362">
    <property type="protein sequence ID" value="OIW16826.1"/>
    <property type="molecule type" value="Genomic_DNA"/>
</dbReference>
<reference evidence="13 14" key="1">
    <citation type="journal article" date="2017" name="Plant Biotechnol. J.">
        <title>A comprehensive draft genome sequence for lupin (Lupinus angustifolius), an emerging health food: insights into plant-microbe interactions and legume evolution.</title>
        <authorList>
            <person name="Hane J.K."/>
            <person name="Ming Y."/>
            <person name="Kamphuis L.G."/>
            <person name="Nelson M.N."/>
            <person name="Garg G."/>
            <person name="Atkins C.A."/>
            <person name="Bayer P.E."/>
            <person name="Bravo A."/>
            <person name="Bringans S."/>
            <person name="Cannon S."/>
            <person name="Edwards D."/>
            <person name="Foley R."/>
            <person name="Gao L.L."/>
            <person name="Harrison M.J."/>
            <person name="Huang W."/>
            <person name="Hurgobin B."/>
            <person name="Li S."/>
            <person name="Liu C.W."/>
            <person name="McGrath A."/>
            <person name="Morahan G."/>
            <person name="Murray J."/>
            <person name="Weller J."/>
            <person name="Jian J."/>
            <person name="Singh K.B."/>
        </authorList>
    </citation>
    <scope>NUCLEOTIDE SEQUENCE [LARGE SCALE GENOMIC DNA]</scope>
    <source>
        <strain evidence="14">cv. Tanjil</strain>
        <tissue evidence="13">Whole plant</tissue>
    </source>
</reference>
<evidence type="ECO:0000256" key="8">
    <source>
        <dbReference type="ARBA" id="ARBA00023316"/>
    </source>
</evidence>
<evidence type="ECO:0000256" key="7">
    <source>
        <dbReference type="ARBA" id="ARBA00023295"/>
    </source>
</evidence>
<dbReference type="STRING" id="3871.A0A4P1RRG3"/>
<dbReference type="Gramene" id="OIW16826">
    <property type="protein sequence ID" value="OIW16826"/>
    <property type="gene ID" value="TanjilG_06866"/>
</dbReference>
<keyword evidence="5" id="KW-0964">Secreted</keyword>
<dbReference type="InterPro" id="IPR000743">
    <property type="entry name" value="Glyco_hydro_28"/>
</dbReference>
<dbReference type="Proteomes" id="UP000188354">
    <property type="component" value="Chromosome LG02"/>
</dbReference>
<feature type="region of interest" description="Disordered" evidence="11">
    <location>
        <begin position="183"/>
        <end position="219"/>
    </location>
</feature>
<comment type="similarity">
    <text evidence="2">Belongs to the LOB domain-containing protein family.</text>
</comment>
<dbReference type="GO" id="GO:0004650">
    <property type="term" value="F:polygalacturonase activity"/>
    <property type="evidence" value="ECO:0007669"/>
    <property type="project" value="InterPro"/>
</dbReference>
<dbReference type="InterPro" id="IPR006626">
    <property type="entry name" value="PbH1"/>
</dbReference>
<dbReference type="PANTHER" id="PTHR31375">
    <property type="match status" value="1"/>
</dbReference>
<keyword evidence="14" id="KW-1185">Reference proteome</keyword>
<dbReference type="Pfam" id="PF03195">
    <property type="entry name" value="LOB"/>
    <property type="match status" value="1"/>
</dbReference>
<evidence type="ECO:0000256" key="2">
    <source>
        <dbReference type="ARBA" id="ARBA00005474"/>
    </source>
</evidence>
<dbReference type="GO" id="GO:0071555">
    <property type="term" value="P:cell wall organization"/>
    <property type="evidence" value="ECO:0007669"/>
    <property type="project" value="UniProtKB-KW"/>
</dbReference>
<evidence type="ECO:0000313" key="14">
    <source>
        <dbReference type="Proteomes" id="UP000188354"/>
    </source>
</evidence>
<evidence type="ECO:0000256" key="10">
    <source>
        <dbReference type="RuleBase" id="RU361169"/>
    </source>
</evidence>
<gene>
    <name evidence="13" type="ORF">TanjilG_06866</name>
</gene>
<dbReference type="SMART" id="SM00710">
    <property type="entry name" value="PbH1"/>
    <property type="match status" value="4"/>
</dbReference>
<evidence type="ECO:0000256" key="3">
    <source>
        <dbReference type="ARBA" id="ARBA00008834"/>
    </source>
</evidence>
<dbReference type="GO" id="GO:0005975">
    <property type="term" value="P:carbohydrate metabolic process"/>
    <property type="evidence" value="ECO:0007669"/>
    <property type="project" value="InterPro"/>
</dbReference>
<evidence type="ECO:0000256" key="5">
    <source>
        <dbReference type="ARBA" id="ARBA00022525"/>
    </source>
</evidence>
<keyword evidence="6 10" id="KW-0378">Hydrolase</keyword>
<evidence type="ECO:0000313" key="13">
    <source>
        <dbReference type="EMBL" id="OIW16826.1"/>
    </source>
</evidence>
<organism evidence="13 14">
    <name type="scientific">Lupinus angustifolius</name>
    <name type="common">Narrow-leaved blue lupine</name>
    <dbReference type="NCBI Taxonomy" id="3871"/>
    <lineage>
        <taxon>Eukaryota</taxon>
        <taxon>Viridiplantae</taxon>
        <taxon>Streptophyta</taxon>
        <taxon>Embryophyta</taxon>
        <taxon>Tracheophyta</taxon>
        <taxon>Spermatophyta</taxon>
        <taxon>Magnoliopsida</taxon>
        <taxon>eudicotyledons</taxon>
        <taxon>Gunneridae</taxon>
        <taxon>Pentapetalae</taxon>
        <taxon>rosids</taxon>
        <taxon>fabids</taxon>
        <taxon>Fabales</taxon>
        <taxon>Fabaceae</taxon>
        <taxon>Papilionoideae</taxon>
        <taxon>50 kb inversion clade</taxon>
        <taxon>genistoids sensu lato</taxon>
        <taxon>core genistoids</taxon>
        <taxon>Genisteae</taxon>
        <taxon>Lupinus</taxon>
    </lineage>
</organism>
<evidence type="ECO:0000256" key="11">
    <source>
        <dbReference type="SAM" id="MobiDB-lite"/>
    </source>
</evidence>